<evidence type="ECO:0000256" key="8">
    <source>
        <dbReference type="PIRNR" id="PIRNR006630"/>
    </source>
</evidence>
<dbReference type="EC" id="6.3.5.1" evidence="7 8"/>
<feature type="active site" description="For glutaminase activity" evidence="7">
    <location>
        <position position="114"/>
    </location>
</feature>
<dbReference type="UniPathway" id="UPA00253">
    <property type="reaction ID" value="UER00334"/>
</dbReference>
<evidence type="ECO:0000256" key="3">
    <source>
        <dbReference type="ARBA" id="ARBA00022598"/>
    </source>
</evidence>
<dbReference type="CDD" id="cd00553">
    <property type="entry name" value="NAD_synthase"/>
    <property type="match status" value="1"/>
</dbReference>
<keyword evidence="3 7" id="KW-0436">Ligase</keyword>
<comment type="similarity">
    <text evidence="2 7 8">In the C-terminal section; belongs to the NAD synthetase family.</text>
</comment>
<dbReference type="Gene3D" id="3.40.50.620">
    <property type="entry name" value="HUPs"/>
    <property type="match status" value="1"/>
</dbReference>
<dbReference type="GO" id="GO:0004359">
    <property type="term" value="F:glutaminase activity"/>
    <property type="evidence" value="ECO:0007669"/>
    <property type="project" value="InterPro"/>
</dbReference>
<feature type="binding site" evidence="7">
    <location>
        <position position="437"/>
    </location>
    <ligand>
        <name>deamido-NAD(+)</name>
        <dbReference type="ChEBI" id="CHEBI:58437"/>
        <note>ligand shared between two neighboring subunits</note>
    </ligand>
</feature>
<keyword evidence="6 7" id="KW-0520">NAD</keyword>
<dbReference type="NCBIfam" id="NF002730">
    <property type="entry name" value="PRK02628.1"/>
    <property type="match status" value="1"/>
</dbReference>
<evidence type="ECO:0000313" key="11">
    <source>
        <dbReference type="EMBL" id="RNM31450.1"/>
    </source>
</evidence>
<dbReference type="InterPro" id="IPR014445">
    <property type="entry name" value="Gln-dep_NAD_synthase"/>
</dbReference>
<dbReference type="OrthoDB" id="9803818at2"/>
<dbReference type="GO" id="GO:0009435">
    <property type="term" value="P:NAD+ biosynthetic process"/>
    <property type="evidence" value="ECO:0007669"/>
    <property type="project" value="UniProtKB-UniRule"/>
</dbReference>
<gene>
    <name evidence="7" type="primary">nadE</name>
    <name evidence="11" type="ORF">EDX97_02525</name>
</gene>
<feature type="binding site" evidence="7">
    <location>
        <begin position="351"/>
        <end position="358"/>
    </location>
    <ligand>
        <name>ATP</name>
        <dbReference type="ChEBI" id="CHEBI:30616"/>
    </ligand>
</feature>
<dbReference type="Pfam" id="PF00795">
    <property type="entry name" value="CN_hydrolase"/>
    <property type="match status" value="1"/>
</dbReference>
<name>A0A3N0I4L0_9FIRM</name>
<keyword evidence="5 7" id="KW-0067">ATP-binding</keyword>
<dbReference type="Gene3D" id="1.10.10.1140">
    <property type="entry name" value="Glutamine-dependent NAD+ synthetase, C-terminal domain"/>
    <property type="match status" value="1"/>
</dbReference>
<evidence type="ECO:0000256" key="5">
    <source>
        <dbReference type="ARBA" id="ARBA00022840"/>
    </source>
</evidence>
<evidence type="ECO:0000256" key="2">
    <source>
        <dbReference type="ARBA" id="ARBA00007145"/>
    </source>
</evidence>
<reference evidence="11 12" key="1">
    <citation type="submission" date="2018-11" db="EMBL/GenBank/DDBJ databases">
        <title>Clostridium sp. nov., a member of the family Erysipelotrichaceae isolated from pig faeces.</title>
        <authorList>
            <person name="Chang Y.-H."/>
        </authorList>
    </citation>
    <scope>NUCLEOTIDE SEQUENCE [LARGE SCALE GENOMIC DNA]</scope>
    <source>
        <strain evidence="11 12">YH-panp20</strain>
    </source>
</reference>
<dbReference type="InterPro" id="IPR036526">
    <property type="entry name" value="C-N_Hydrolase_sf"/>
</dbReference>
<proteinExistence type="inferred from homology"/>
<feature type="active site" description="Nucleophile; for glutaminase activity" evidence="7">
    <location>
        <position position="169"/>
    </location>
</feature>
<dbReference type="InterPro" id="IPR014729">
    <property type="entry name" value="Rossmann-like_a/b/a_fold"/>
</dbReference>
<dbReference type="AlphaFoldDB" id="A0A3N0I4L0"/>
<comment type="function">
    <text evidence="7">Catalyzes the ATP-dependent amidation of deamido-NAD to form NAD. Uses L-glutamine as a nitrogen source.</text>
</comment>
<dbReference type="HAMAP" id="MF_02090">
    <property type="entry name" value="NadE_glutamine_dep"/>
    <property type="match status" value="1"/>
</dbReference>
<feature type="binding site" evidence="7">
    <location>
        <position position="461"/>
    </location>
    <ligand>
        <name>ATP</name>
        <dbReference type="ChEBI" id="CHEBI:30616"/>
    </ligand>
</feature>
<dbReference type="PANTHER" id="PTHR23090:SF9">
    <property type="entry name" value="GLUTAMINE-DEPENDENT NAD(+) SYNTHETASE"/>
    <property type="match status" value="1"/>
</dbReference>
<dbReference type="InterPro" id="IPR041856">
    <property type="entry name" value="NAD+_synth_C"/>
</dbReference>
<dbReference type="SUPFAM" id="SSF56317">
    <property type="entry name" value="Carbon-nitrogen hydrolase"/>
    <property type="match status" value="1"/>
</dbReference>
<feature type="domain" description="CN hydrolase" evidence="10">
    <location>
        <begin position="7"/>
        <end position="268"/>
    </location>
</feature>
<dbReference type="InterPro" id="IPR003010">
    <property type="entry name" value="C-N_Hydrolase"/>
</dbReference>
<organism evidence="11 12">
    <name type="scientific">Absicoccus porci</name>
    <dbReference type="NCBI Taxonomy" id="2486576"/>
    <lineage>
        <taxon>Bacteria</taxon>
        <taxon>Bacillati</taxon>
        <taxon>Bacillota</taxon>
        <taxon>Erysipelotrichia</taxon>
        <taxon>Erysipelotrichales</taxon>
        <taxon>Erysipelotrichaceae</taxon>
        <taxon>Absicoccus</taxon>
    </lineage>
</organism>
<evidence type="ECO:0000259" key="10">
    <source>
        <dbReference type="PROSITE" id="PS50263"/>
    </source>
</evidence>
<dbReference type="InterPro" id="IPR022310">
    <property type="entry name" value="NAD/GMP_synthase"/>
</dbReference>
<feature type="binding site" evidence="7">
    <location>
        <position position="601"/>
    </location>
    <ligand>
        <name>deamido-NAD(+)</name>
        <dbReference type="ChEBI" id="CHEBI:58437"/>
        <note>ligand shared between two neighboring subunits</note>
    </ligand>
</feature>
<keyword evidence="12" id="KW-1185">Reference proteome</keyword>
<dbReference type="Gene3D" id="3.60.110.10">
    <property type="entry name" value="Carbon-nitrogen hydrolase"/>
    <property type="match status" value="1"/>
</dbReference>
<comment type="caution">
    <text evidence="11">The sequence shown here is derived from an EMBL/GenBank/DDBJ whole genome shotgun (WGS) entry which is preliminary data.</text>
</comment>
<dbReference type="SUPFAM" id="SSF52402">
    <property type="entry name" value="Adenine nucleotide alpha hydrolases-like"/>
    <property type="match status" value="1"/>
</dbReference>
<dbReference type="GO" id="GO:0008795">
    <property type="term" value="F:NAD+ synthase activity"/>
    <property type="evidence" value="ECO:0007669"/>
    <property type="project" value="UniProtKB-UniRule"/>
</dbReference>
<comment type="catalytic activity">
    <reaction evidence="7 8">
        <text>deamido-NAD(+) + L-glutamine + ATP + H2O = L-glutamate + AMP + diphosphate + NAD(+) + H(+)</text>
        <dbReference type="Rhea" id="RHEA:24384"/>
        <dbReference type="ChEBI" id="CHEBI:15377"/>
        <dbReference type="ChEBI" id="CHEBI:15378"/>
        <dbReference type="ChEBI" id="CHEBI:29985"/>
        <dbReference type="ChEBI" id="CHEBI:30616"/>
        <dbReference type="ChEBI" id="CHEBI:33019"/>
        <dbReference type="ChEBI" id="CHEBI:57540"/>
        <dbReference type="ChEBI" id="CHEBI:58359"/>
        <dbReference type="ChEBI" id="CHEBI:58437"/>
        <dbReference type="ChEBI" id="CHEBI:456215"/>
        <dbReference type="EC" id="6.3.5.1"/>
    </reaction>
</comment>
<evidence type="ECO:0000256" key="1">
    <source>
        <dbReference type="ARBA" id="ARBA00005188"/>
    </source>
</evidence>
<comment type="pathway">
    <text evidence="1 7 8">Cofactor biosynthesis; NAD(+) biosynthesis; NAD(+) from deamido-NAD(+) (L-Gln route): step 1/1.</text>
</comment>
<dbReference type="PANTHER" id="PTHR23090">
    <property type="entry name" value="NH 3 /GLUTAMINE-DEPENDENT NAD + SYNTHETASE"/>
    <property type="match status" value="1"/>
</dbReference>
<dbReference type="GO" id="GO:0005737">
    <property type="term" value="C:cytoplasm"/>
    <property type="evidence" value="ECO:0007669"/>
    <property type="project" value="InterPro"/>
</dbReference>
<protein>
    <recommendedName>
        <fullName evidence="7 8">Glutamine-dependent NAD(+) synthetase</fullName>
        <ecNumber evidence="7 8">6.3.5.1</ecNumber>
    </recommendedName>
    <alternativeName>
        <fullName evidence="7 8">NAD(+) synthase [glutamine-hydrolyzing]</fullName>
    </alternativeName>
</protein>
<dbReference type="PROSITE" id="PS50263">
    <property type="entry name" value="CN_HYDROLASE"/>
    <property type="match status" value="1"/>
</dbReference>
<dbReference type="NCBIfam" id="TIGR00552">
    <property type="entry name" value="nadE"/>
    <property type="match status" value="1"/>
</dbReference>
<feature type="binding site" evidence="7">
    <location>
        <begin position="471"/>
        <end position="474"/>
    </location>
    <ligand>
        <name>deamido-NAD(+)</name>
        <dbReference type="ChEBI" id="CHEBI:58437"/>
        <note>ligand shared between two neighboring subunits</note>
    </ligand>
</feature>
<feature type="active site" description="Proton acceptor; for glutaminase activity" evidence="7">
    <location>
        <position position="46"/>
    </location>
</feature>
<dbReference type="PIRSF" id="PIRSF006630">
    <property type="entry name" value="NADS_GAT"/>
    <property type="match status" value="1"/>
</dbReference>
<feature type="binding site" evidence="7">
    <location>
        <position position="466"/>
    </location>
    <ligand>
        <name>deamido-NAD(+)</name>
        <dbReference type="ChEBI" id="CHEBI:58437"/>
        <note>ligand shared between two neighboring subunits</note>
    </ligand>
</feature>
<evidence type="ECO:0000256" key="6">
    <source>
        <dbReference type="ARBA" id="ARBA00023027"/>
    </source>
</evidence>
<feature type="binding site" evidence="7">
    <location>
        <position position="196"/>
    </location>
    <ligand>
        <name>L-glutamine</name>
        <dbReference type="ChEBI" id="CHEBI:58359"/>
    </ligand>
</feature>
<evidence type="ECO:0000256" key="4">
    <source>
        <dbReference type="ARBA" id="ARBA00022741"/>
    </source>
</evidence>
<evidence type="ECO:0000313" key="12">
    <source>
        <dbReference type="Proteomes" id="UP000276568"/>
    </source>
</evidence>
<feature type="binding site" evidence="7">
    <location>
        <position position="120"/>
    </location>
    <ligand>
        <name>L-glutamine</name>
        <dbReference type="ChEBI" id="CHEBI:58359"/>
    </ligand>
</feature>
<evidence type="ECO:0000256" key="7">
    <source>
        <dbReference type="HAMAP-Rule" id="MF_02090"/>
    </source>
</evidence>
<dbReference type="EMBL" id="RJQC01000001">
    <property type="protein sequence ID" value="RNM31450.1"/>
    <property type="molecule type" value="Genomic_DNA"/>
</dbReference>
<sequence length="643" mass="72510">MKRYQYYKVVAATPSVAIGNPQKNVQAMLDICARVPKDTQLIVFPELCITGYTCQDLFYEDLLLRQAQKGLQEFLEAMPDQMAVLVGLPLQIQNKLYNAAAFCFDHHVLGFQLKTYIPSYNEFYETRWFTSGKNCPVDSMDWQGRTVPVSNGLVFYDSTTQACIGAELCEDLWVTIPVSSKLALAGANILCNLSASNDTIAKDAYRHQLVINQSARTYAGYVYASAGPQESTSDLVFSGHDLICENGTVLSERNYLDTNDFIVGEIDIQNLMNDRIHFKTSMEEEINDVRTIMYASQPIDTIELHRTYDAYPFVPNDSEKRIRRCQNILNIQAQGLATRLSKIHCEHVVIGISGGLDSTLALLVCERAFQLCQYDPKNIHAISMPGFGTSVRTKTNADQLIDLIHASKETITIGDAVNQHFKDIHHDPEIMDITYENSQARERTQILMDLANQYNGIVIGTGDLSELALGWCTYNGDHMSMYAVNVSVPKTLVRYIVETRALQAQKEGQNALHDVLMDICDTPVSPELLPLDASGKIAQKTEEVLGSYDLHDFFLYHLLRHHEQPEKIFDLCVKAFPTIDKKTIKNGLLTFYRRFFAQQFKRNCMPDGVKVGSICLSPRGDLRMPSDASRDLWLQQVEAIEIE</sequence>
<feature type="binding site" evidence="7">
    <location>
        <position position="202"/>
    </location>
    <ligand>
        <name>L-glutamine</name>
        <dbReference type="ChEBI" id="CHEBI:58359"/>
    </ligand>
</feature>
<dbReference type="CDD" id="cd07570">
    <property type="entry name" value="GAT_Gln-NAD-synth"/>
    <property type="match status" value="1"/>
</dbReference>
<comment type="similarity">
    <text evidence="9">Belongs to the NAD synthetase family.</text>
</comment>
<dbReference type="GO" id="GO:0003952">
    <property type="term" value="F:NAD+ synthase (glutamine-hydrolyzing) activity"/>
    <property type="evidence" value="ECO:0007669"/>
    <property type="project" value="UniProtKB-UniRule"/>
</dbReference>
<dbReference type="RefSeq" id="WP_128519610.1">
    <property type="nucleotide sequence ID" value="NZ_RJQC01000001.1"/>
</dbReference>
<dbReference type="Pfam" id="PF02540">
    <property type="entry name" value="NAD_synthase"/>
    <property type="match status" value="1"/>
</dbReference>
<dbReference type="InterPro" id="IPR003694">
    <property type="entry name" value="NAD_synthase"/>
</dbReference>
<dbReference type="GO" id="GO:0005524">
    <property type="term" value="F:ATP binding"/>
    <property type="evidence" value="ECO:0007669"/>
    <property type="project" value="UniProtKB-UniRule"/>
</dbReference>
<evidence type="ECO:0000256" key="9">
    <source>
        <dbReference type="RuleBase" id="RU003811"/>
    </source>
</evidence>
<keyword evidence="4 7" id="KW-0547">Nucleotide-binding</keyword>
<dbReference type="Proteomes" id="UP000276568">
    <property type="component" value="Unassembled WGS sequence"/>
</dbReference>
<accession>A0A3N0I4L0</accession>